<dbReference type="Proteomes" id="UP000286186">
    <property type="component" value="Unassembled WGS sequence"/>
</dbReference>
<name>A0A414R4E9_9FIRM</name>
<dbReference type="RefSeq" id="WP_117901322.1">
    <property type="nucleotide sequence ID" value="NZ_CATWJF010000089.1"/>
</dbReference>
<gene>
    <name evidence="2" type="ORF">DW652_10020</name>
</gene>
<feature type="domain" description="HTH cro/C1-type" evidence="1">
    <location>
        <begin position="153"/>
        <end position="210"/>
    </location>
</feature>
<dbReference type="GO" id="GO:0003677">
    <property type="term" value="F:DNA binding"/>
    <property type="evidence" value="ECO:0007669"/>
    <property type="project" value="InterPro"/>
</dbReference>
<sequence>MTEECNNFVMEEAMNNLGDAFDYVVYDYNMDLDEFMDMFIVSGIAREYEYKNATYVLGMSGPELVWSVFDKVGLDNDYRKSTDIIGRKTKEYWSGWILAYYQCITGRSYNNIMSYISVNGIKEMYNPLHEAHEDSFVEVLNNYIEKQPLKSKIKEYRLDNGITQIELSKRSGVSLRAIQMYEQLRKDIRKANVTSAVKLARELGCRVEDLIE</sequence>
<dbReference type="InterPro" id="IPR001387">
    <property type="entry name" value="Cro/C1-type_HTH"/>
</dbReference>
<protein>
    <submittedName>
        <fullName evidence="2">XRE family transcriptional regulator</fullName>
    </submittedName>
</protein>
<evidence type="ECO:0000313" key="3">
    <source>
        <dbReference type="Proteomes" id="UP000286186"/>
    </source>
</evidence>
<reference evidence="2 3" key="1">
    <citation type="submission" date="2018-08" db="EMBL/GenBank/DDBJ databases">
        <title>A genome reference for cultivated species of the human gut microbiota.</title>
        <authorList>
            <person name="Zou Y."/>
            <person name="Xue W."/>
            <person name="Luo G."/>
        </authorList>
    </citation>
    <scope>NUCLEOTIDE SEQUENCE [LARGE SCALE GENOMIC DNA]</scope>
    <source>
        <strain evidence="2 3">AM23-22</strain>
    </source>
</reference>
<evidence type="ECO:0000259" key="1">
    <source>
        <dbReference type="PROSITE" id="PS50943"/>
    </source>
</evidence>
<evidence type="ECO:0000313" key="2">
    <source>
        <dbReference type="EMBL" id="RHF87906.1"/>
    </source>
</evidence>
<dbReference type="EMBL" id="QRHR01000010">
    <property type="protein sequence ID" value="RHF87906.1"/>
    <property type="molecule type" value="Genomic_DNA"/>
</dbReference>
<organism evidence="2 3">
    <name type="scientific">Eubacterium ventriosum</name>
    <dbReference type="NCBI Taxonomy" id="39496"/>
    <lineage>
        <taxon>Bacteria</taxon>
        <taxon>Bacillati</taxon>
        <taxon>Bacillota</taxon>
        <taxon>Clostridia</taxon>
        <taxon>Eubacteriales</taxon>
        <taxon>Eubacteriaceae</taxon>
        <taxon>Eubacterium</taxon>
    </lineage>
</organism>
<proteinExistence type="predicted"/>
<dbReference type="CDD" id="cd00093">
    <property type="entry name" value="HTH_XRE"/>
    <property type="match status" value="1"/>
</dbReference>
<comment type="caution">
    <text evidence="2">The sequence shown here is derived from an EMBL/GenBank/DDBJ whole genome shotgun (WGS) entry which is preliminary data.</text>
</comment>
<dbReference type="Pfam" id="PF01381">
    <property type="entry name" value="HTH_3"/>
    <property type="match status" value="1"/>
</dbReference>
<dbReference type="PROSITE" id="PS50943">
    <property type="entry name" value="HTH_CROC1"/>
    <property type="match status" value="1"/>
</dbReference>
<dbReference type="Gene3D" id="1.10.260.40">
    <property type="entry name" value="lambda repressor-like DNA-binding domains"/>
    <property type="match status" value="1"/>
</dbReference>
<dbReference type="SUPFAM" id="SSF47413">
    <property type="entry name" value="lambda repressor-like DNA-binding domains"/>
    <property type="match status" value="1"/>
</dbReference>
<dbReference type="SMART" id="SM00530">
    <property type="entry name" value="HTH_XRE"/>
    <property type="match status" value="1"/>
</dbReference>
<dbReference type="AlphaFoldDB" id="A0A414R4E9"/>
<dbReference type="InterPro" id="IPR010982">
    <property type="entry name" value="Lambda_DNA-bd_dom_sf"/>
</dbReference>
<accession>A0A414R4E9</accession>